<keyword evidence="4" id="KW-0804">Transcription</keyword>
<dbReference type="Proteomes" id="UP000195221">
    <property type="component" value="Unassembled WGS sequence"/>
</dbReference>
<evidence type="ECO:0000256" key="1">
    <source>
        <dbReference type="ARBA" id="ARBA00009437"/>
    </source>
</evidence>
<gene>
    <name evidence="6" type="ORF">PAMC26577_16045</name>
</gene>
<evidence type="ECO:0000256" key="4">
    <source>
        <dbReference type="ARBA" id="ARBA00023163"/>
    </source>
</evidence>
<dbReference type="PROSITE" id="PS50931">
    <property type="entry name" value="HTH_LYSR"/>
    <property type="match status" value="1"/>
</dbReference>
<dbReference type="PANTHER" id="PTHR30346:SF28">
    <property type="entry name" value="HTH-TYPE TRANSCRIPTIONAL REGULATOR CYNR"/>
    <property type="match status" value="1"/>
</dbReference>
<reference evidence="6 7" key="1">
    <citation type="submission" date="2017-03" db="EMBL/GenBank/DDBJ databases">
        <title>Genome analysis of strain PAMC 26577.</title>
        <authorList>
            <person name="Oh H.-M."/>
            <person name="Yang J.-A."/>
        </authorList>
    </citation>
    <scope>NUCLEOTIDE SEQUENCE [LARGE SCALE GENOMIC DNA]</scope>
    <source>
        <strain evidence="6 7">PAMC 26577</strain>
    </source>
</reference>
<dbReference type="CDD" id="cd05466">
    <property type="entry name" value="PBP2_LTTR_substrate"/>
    <property type="match status" value="1"/>
</dbReference>
<dbReference type="Pfam" id="PF00126">
    <property type="entry name" value="HTH_1"/>
    <property type="match status" value="1"/>
</dbReference>
<accession>A0A242MTG2</accession>
<evidence type="ECO:0000313" key="6">
    <source>
        <dbReference type="EMBL" id="OTP74334.1"/>
    </source>
</evidence>
<comment type="similarity">
    <text evidence="1">Belongs to the LysR transcriptional regulatory family.</text>
</comment>
<name>A0A242MTG2_CABSO</name>
<dbReference type="RefSeq" id="WP_075358713.1">
    <property type="nucleotide sequence ID" value="NZ_MSRG01000040.1"/>
</dbReference>
<proteinExistence type="inferred from homology"/>
<dbReference type="GO" id="GO:0003677">
    <property type="term" value="F:DNA binding"/>
    <property type="evidence" value="ECO:0007669"/>
    <property type="project" value="UniProtKB-KW"/>
</dbReference>
<dbReference type="PANTHER" id="PTHR30346">
    <property type="entry name" value="TRANSCRIPTIONAL DUAL REGULATOR HCAR-RELATED"/>
    <property type="match status" value="1"/>
</dbReference>
<keyword evidence="3" id="KW-0238">DNA-binding</keyword>
<dbReference type="Pfam" id="PF03466">
    <property type="entry name" value="LysR_substrate"/>
    <property type="match status" value="1"/>
</dbReference>
<organism evidence="6 7">
    <name type="scientific">Caballeronia sordidicola</name>
    <name type="common">Burkholderia sordidicola</name>
    <dbReference type="NCBI Taxonomy" id="196367"/>
    <lineage>
        <taxon>Bacteria</taxon>
        <taxon>Pseudomonadati</taxon>
        <taxon>Pseudomonadota</taxon>
        <taxon>Betaproteobacteria</taxon>
        <taxon>Burkholderiales</taxon>
        <taxon>Burkholderiaceae</taxon>
        <taxon>Caballeronia</taxon>
    </lineage>
</organism>
<dbReference type="SUPFAM" id="SSF53850">
    <property type="entry name" value="Periplasmic binding protein-like II"/>
    <property type="match status" value="1"/>
</dbReference>
<dbReference type="Gene3D" id="1.10.10.10">
    <property type="entry name" value="Winged helix-like DNA-binding domain superfamily/Winged helix DNA-binding domain"/>
    <property type="match status" value="1"/>
</dbReference>
<dbReference type="EMBL" id="NBTZ01000065">
    <property type="protein sequence ID" value="OTP74334.1"/>
    <property type="molecule type" value="Genomic_DNA"/>
</dbReference>
<dbReference type="AlphaFoldDB" id="A0A242MTG2"/>
<dbReference type="GO" id="GO:0003700">
    <property type="term" value="F:DNA-binding transcription factor activity"/>
    <property type="evidence" value="ECO:0007669"/>
    <property type="project" value="InterPro"/>
</dbReference>
<comment type="caution">
    <text evidence="6">The sequence shown here is derived from an EMBL/GenBank/DDBJ whole genome shotgun (WGS) entry which is preliminary data.</text>
</comment>
<feature type="domain" description="HTH lysR-type" evidence="5">
    <location>
        <begin position="4"/>
        <end position="61"/>
    </location>
</feature>
<protein>
    <submittedName>
        <fullName evidence="6">Transcriptional regulator</fullName>
    </submittedName>
</protein>
<sequence>MARPKLNQLEMLVAVADAGSFGSAAAELGCTQSRISHAITELEEILAIRLLVRSRTGCVPTGAGHSVLAKARLILRLTDNLVDVAEDNATVIGRVSIACFRSVATHLLPRALEALAIEYPGIRVDVDDSCEEREEVTQAVEEGRADIGVAHMPVGRALVTLPYVSDSYVLVTPASLALRAPVSWEQFSKLPYIQLNCSGAFAILEQCREAGFEAEVSRTLATDSSIAAMVRQGIGYSILPRLAVFPAPDGVRIVDLPIPARRQFALVASAASARLKPIQIVMRFIRSKRIVKPSDAFRAGVVSW</sequence>
<dbReference type="GO" id="GO:0032993">
    <property type="term" value="C:protein-DNA complex"/>
    <property type="evidence" value="ECO:0007669"/>
    <property type="project" value="TreeGrafter"/>
</dbReference>
<dbReference type="Gene3D" id="3.40.190.10">
    <property type="entry name" value="Periplasmic binding protein-like II"/>
    <property type="match status" value="2"/>
</dbReference>
<dbReference type="InterPro" id="IPR036390">
    <property type="entry name" value="WH_DNA-bd_sf"/>
</dbReference>
<dbReference type="InterPro" id="IPR005119">
    <property type="entry name" value="LysR_subst-bd"/>
</dbReference>
<evidence type="ECO:0000313" key="7">
    <source>
        <dbReference type="Proteomes" id="UP000195221"/>
    </source>
</evidence>
<dbReference type="SUPFAM" id="SSF46785">
    <property type="entry name" value="Winged helix' DNA-binding domain"/>
    <property type="match status" value="1"/>
</dbReference>
<evidence type="ECO:0000256" key="3">
    <source>
        <dbReference type="ARBA" id="ARBA00023125"/>
    </source>
</evidence>
<evidence type="ECO:0000256" key="2">
    <source>
        <dbReference type="ARBA" id="ARBA00023015"/>
    </source>
</evidence>
<dbReference type="InterPro" id="IPR036388">
    <property type="entry name" value="WH-like_DNA-bd_sf"/>
</dbReference>
<dbReference type="InterPro" id="IPR000847">
    <property type="entry name" value="LysR_HTH_N"/>
</dbReference>
<evidence type="ECO:0000259" key="5">
    <source>
        <dbReference type="PROSITE" id="PS50931"/>
    </source>
</evidence>
<keyword evidence="2" id="KW-0805">Transcription regulation</keyword>